<protein>
    <recommendedName>
        <fullName evidence="4">triacylglycerol lipase</fullName>
        <ecNumber evidence="4">3.1.1.3</ecNumber>
    </recommendedName>
</protein>
<dbReference type="FunFam" id="3.40.50.1820:FF:000441">
    <property type="entry name" value="Lipoprotein lipase"/>
    <property type="match status" value="1"/>
</dbReference>
<dbReference type="SUPFAM" id="SSF49723">
    <property type="entry name" value="Lipase/lipooxygenase domain (PLAT/LH2 domain)"/>
    <property type="match status" value="1"/>
</dbReference>
<comment type="caution">
    <text evidence="15">Lacks conserved residue(s) required for the propagation of feature annotation.</text>
</comment>
<proteinExistence type="inferred from homology"/>
<feature type="active site" description="Charge relay system" evidence="13">
    <location>
        <position position="197"/>
    </location>
</feature>
<dbReference type="InterPro" id="IPR013818">
    <property type="entry name" value="Lipase"/>
</dbReference>
<dbReference type="PIRSF" id="PIRSF000865">
    <property type="entry name" value="Lipoprotein_lipase_LIPH"/>
    <property type="match status" value="1"/>
</dbReference>
<accession>A0ABD1JSG5</accession>
<evidence type="ECO:0000256" key="12">
    <source>
        <dbReference type="ARBA" id="ARBA00023180"/>
    </source>
</evidence>
<dbReference type="FunFam" id="2.60.60.20:FF:000010">
    <property type="entry name" value="hepatic triacylglycerol lipase"/>
    <property type="match status" value="1"/>
</dbReference>
<dbReference type="CDD" id="cd00707">
    <property type="entry name" value="Pancreat_lipase_like"/>
    <property type="match status" value="1"/>
</dbReference>
<dbReference type="InterPro" id="IPR016272">
    <property type="entry name" value="Lipase_LIPH"/>
</dbReference>
<evidence type="ECO:0000256" key="10">
    <source>
        <dbReference type="ARBA" id="ARBA00023098"/>
    </source>
</evidence>
<dbReference type="EMBL" id="JBHFQA010000012">
    <property type="protein sequence ID" value="KAL2089813.1"/>
    <property type="molecule type" value="Genomic_DNA"/>
</dbReference>
<comment type="subcellular location">
    <subcellularLocation>
        <location evidence="2">Secreted</location>
    </subcellularLocation>
</comment>
<keyword evidence="8" id="KW-0378">Hydrolase</keyword>
<evidence type="ECO:0000256" key="4">
    <source>
        <dbReference type="ARBA" id="ARBA00013279"/>
    </source>
</evidence>
<sequence>MKLRFYQCVFWLVLSCTVVDVTSLEDVLSESNFDNFLEPLTDLFTVKDAGPQVRFSLRKPNEPDDDTCYLVPGKPESLSDCTFNSNGKTFLVIHGWTLSGLFESWVAKLVSALYDREQSANVIVVDWLDTAQNHYVIAAQNTKSVGQDVARFIDWMEETTNIPLDSLHLIGYSLGAHVAGFAGSHTSNKVGRITGLDPAGPDFEGAHAHRRLSPDDAHFVDVLHTFSRESLGLSIGIQQPVGHIDIYPNGGSFQPGCNLRGALEKMANLGILAMTDALKCEHERSIHLFIDSLLNKQEAGTAYSCGSSEMFDSGMCLKCRKNRCSPIGYAASKVRKARSVKMFTKTRASMPFRVYHYQLKIHFSSKVSESEMDPPLTVSLYGTKGDAENLPLNVKEKITANKTHSFLLVTEKDIGDLLQLKFKREESNSWSASSLLQMVTSWWSGDSATPGVDVHKIRIRVGETQKKIVLCVQDPKAVDTTQELIFVKCKDAWRGPTRRLVLKRSL</sequence>
<evidence type="ECO:0000256" key="2">
    <source>
        <dbReference type="ARBA" id="ARBA00004613"/>
    </source>
</evidence>
<comment type="similarity">
    <text evidence="3 16">Belongs to the AB hydrolase superfamily. Lipase family.</text>
</comment>
<dbReference type="Gene3D" id="3.40.50.1820">
    <property type="entry name" value="alpha/beta hydrolase"/>
    <property type="match status" value="1"/>
</dbReference>
<keyword evidence="14" id="KW-0479">Metal-binding</keyword>
<evidence type="ECO:0000256" key="8">
    <source>
        <dbReference type="ARBA" id="ARBA00022801"/>
    </source>
</evidence>
<dbReference type="PROSITE" id="PS51257">
    <property type="entry name" value="PROKAR_LIPOPROTEIN"/>
    <property type="match status" value="1"/>
</dbReference>
<feature type="active site" description="Nucleophile" evidence="13">
    <location>
        <position position="173"/>
    </location>
</feature>
<evidence type="ECO:0000256" key="6">
    <source>
        <dbReference type="ARBA" id="ARBA00022674"/>
    </source>
</evidence>
<evidence type="ECO:0000259" key="18">
    <source>
        <dbReference type="PROSITE" id="PS50095"/>
    </source>
</evidence>
<dbReference type="GO" id="GO:0004806">
    <property type="term" value="F:triacylglycerol lipase activity"/>
    <property type="evidence" value="ECO:0007669"/>
    <property type="project" value="UniProtKB-EC"/>
</dbReference>
<name>A0ABD1JSG5_9TELE</name>
<evidence type="ECO:0000256" key="17">
    <source>
        <dbReference type="SAM" id="SignalP"/>
    </source>
</evidence>
<keyword evidence="6" id="KW-0358">Heparin-binding</keyword>
<dbReference type="SUPFAM" id="SSF53474">
    <property type="entry name" value="alpha/beta-Hydrolases"/>
    <property type="match status" value="1"/>
</dbReference>
<feature type="signal peptide" evidence="17">
    <location>
        <begin position="1"/>
        <end position="23"/>
    </location>
</feature>
<evidence type="ECO:0000256" key="13">
    <source>
        <dbReference type="PIRSR" id="PIRSR000865-1"/>
    </source>
</evidence>
<evidence type="ECO:0000313" key="19">
    <source>
        <dbReference type="EMBL" id="KAL2089813.1"/>
    </source>
</evidence>
<organism evidence="19 20">
    <name type="scientific">Coilia grayii</name>
    <name type="common">Gray's grenadier anchovy</name>
    <dbReference type="NCBI Taxonomy" id="363190"/>
    <lineage>
        <taxon>Eukaryota</taxon>
        <taxon>Metazoa</taxon>
        <taxon>Chordata</taxon>
        <taxon>Craniata</taxon>
        <taxon>Vertebrata</taxon>
        <taxon>Euteleostomi</taxon>
        <taxon>Actinopterygii</taxon>
        <taxon>Neopterygii</taxon>
        <taxon>Teleostei</taxon>
        <taxon>Clupei</taxon>
        <taxon>Clupeiformes</taxon>
        <taxon>Clupeoidei</taxon>
        <taxon>Engraulidae</taxon>
        <taxon>Coilinae</taxon>
        <taxon>Coilia</taxon>
    </lineage>
</organism>
<feature type="chain" id="PRO_5044850210" description="triacylglycerol lipase" evidence="17">
    <location>
        <begin position="24"/>
        <end position="506"/>
    </location>
</feature>
<keyword evidence="14" id="KW-0106">Calcium</keyword>
<dbReference type="PRINTS" id="PR00821">
    <property type="entry name" value="TAGLIPASE"/>
</dbReference>
<comment type="catalytic activity">
    <reaction evidence="1">
        <text>a triacylglycerol + H2O = a diacylglycerol + a fatty acid + H(+)</text>
        <dbReference type="Rhea" id="RHEA:12044"/>
        <dbReference type="ChEBI" id="CHEBI:15377"/>
        <dbReference type="ChEBI" id="CHEBI:15378"/>
        <dbReference type="ChEBI" id="CHEBI:17855"/>
        <dbReference type="ChEBI" id="CHEBI:18035"/>
        <dbReference type="ChEBI" id="CHEBI:28868"/>
        <dbReference type="EC" id="3.1.1.3"/>
    </reaction>
</comment>
<feature type="binding site" evidence="14">
    <location>
        <position position="211"/>
    </location>
    <ligand>
        <name>Ca(2+)</name>
        <dbReference type="ChEBI" id="CHEBI:29108"/>
    </ligand>
</feature>
<keyword evidence="10" id="KW-0443">Lipid metabolism</keyword>
<dbReference type="InterPro" id="IPR036392">
    <property type="entry name" value="PLAT/LH2_dom_sf"/>
</dbReference>
<dbReference type="AlphaFoldDB" id="A0ABD1JSG5"/>
<keyword evidence="5" id="KW-0964">Secreted</keyword>
<dbReference type="Pfam" id="PF01477">
    <property type="entry name" value="PLAT"/>
    <property type="match status" value="1"/>
</dbReference>
<feature type="active site" description="Charge relay system" evidence="13">
    <location>
        <position position="282"/>
    </location>
</feature>
<dbReference type="GO" id="GO:0008201">
    <property type="term" value="F:heparin binding"/>
    <property type="evidence" value="ECO:0007669"/>
    <property type="project" value="UniProtKB-KW"/>
</dbReference>
<evidence type="ECO:0000256" key="15">
    <source>
        <dbReference type="PROSITE-ProRule" id="PRU00152"/>
    </source>
</evidence>
<keyword evidence="20" id="KW-1185">Reference proteome</keyword>
<evidence type="ECO:0000256" key="3">
    <source>
        <dbReference type="ARBA" id="ARBA00010701"/>
    </source>
</evidence>
<dbReference type="GO" id="GO:0005576">
    <property type="term" value="C:extracellular region"/>
    <property type="evidence" value="ECO:0007669"/>
    <property type="project" value="UniProtKB-SubCell"/>
</dbReference>
<dbReference type="InterPro" id="IPR029058">
    <property type="entry name" value="AB_hydrolase_fold"/>
</dbReference>
<evidence type="ECO:0000256" key="5">
    <source>
        <dbReference type="ARBA" id="ARBA00022525"/>
    </source>
</evidence>
<keyword evidence="7 17" id="KW-0732">Signal</keyword>
<dbReference type="InterPro" id="IPR033906">
    <property type="entry name" value="Lipase_N"/>
</dbReference>
<evidence type="ECO:0000256" key="1">
    <source>
        <dbReference type="ARBA" id="ARBA00001024"/>
    </source>
</evidence>
<dbReference type="SMART" id="SM00308">
    <property type="entry name" value="LH2"/>
    <property type="match status" value="1"/>
</dbReference>
<feature type="domain" description="PLAT" evidence="18">
    <location>
        <begin position="355"/>
        <end position="490"/>
    </location>
</feature>
<evidence type="ECO:0000256" key="7">
    <source>
        <dbReference type="ARBA" id="ARBA00022729"/>
    </source>
</evidence>
<comment type="caution">
    <text evidence="19">The sequence shown here is derived from an EMBL/GenBank/DDBJ whole genome shotgun (WGS) entry which is preliminary data.</text>
</comment>
<keyword evidence="12" id="KW-0325">Glycoprotein</keyword>
<keyword evidence="11" id="KW-1015">Disulfide bond</keyword>
<dbReference type="Gene3D" id="2.60.60.20">
    <property type="entry name" value="PLAT/LH2 domain"/>
    <property type="match status" value="1"/>
</dbReference>
<reference evidence="19 20" key="1">
    <citation type="submission" date="2024-09" db="EMBL/GenBank/DDBJ databases">
        <title>A chromosome-level genome assembly of Gray's grenadier anchovy, Coilia grayii.</title>
        <authorList>
            <person name="Fu Z."/>
        </authorList>
    </citation>
    <scope>NUCLEOTIDE SEQUENCE [LARGE SCALE GENOMIC DNA]</scope>
    <source>
        <strain evidence="19">G4</strain>
        <tissue evidence="19">Muscle</tissue>
    </source>
</reference>
<dbReference type="InterPro" id="IPR002330">
    <property type="entry name" value="Lipo_Lipase"/>
</dbReference>
<evidence type="ECO:0000256" key="11">
    <source>
        <dbReference type="ARBA" id="ARBA00023157"/>
    </source>
</evidence>
<dbReference type="PRINTS" id="PR00822">
    <property type="entry name" value="LIPOLIPASE"/>
</dbReference>
<evidence type="ECO:0000256" key="16">
    <source>
        <dbReference type="RuleBase" id="RU004262"/>
    </source>
</evidence>
<dbReference type="Pfam" id="PF00151">
    <property type="entry name" value="Lipase"/>
    <property type="match status" value="1"/>
</dbReference>
<dbReference type="CDD" id="cd01758">
    <property type="entry name" value="PLAT_LPL"/>
    <property type="match status" value="1"/>
</dbReference>
<feature type="binding site" evidence="14">
    <location>
        <position position="216"/>
    </location>
    <ligand>
        <name>Ca(2+)</name>
        <dbReference type="ChEBI" id="CHEBI:29108"/>
    </ligand>
</feature>
<dbReference type="PROSITE" id="PS50095">
    <property type="entry name" value="PLAT"/>
    <property type="match status" value="1"/>
</dbReference>
<dbReference type="Proteomes" id="UP001591681">
    <property type="component" value="Unassembled WGS sequence"/>
</dbReference>
<dbReference type="EC" id="3.1.1.3" evidence="4"/>
<evidence type="ECO:0000313" key="20">
    <source>
        <dbReference type="Proteomes" id="UP001591681"/>
    </source>
</evidence>
<gene>
    <name evidence="19" type="ORF">ACEWY4_014501</name>
</gene>
<evidence type="ECO:0000256" key="9">
    <source>
        <dbReference type="ARBA" id="ARBA00022963"/>
    </source>
</evidence>
<dbReference type="InterPro" id="IPR000734">
    <property type="entry name" value="TAG_lipase"/>
</dbReference>
<dbReference type="PANTHER" id="PTHR11610">
    <property type="entry name" value="LIPASE"/>
    <property type="match status" value="1"/>
</dbReference>
<dbReference type="InterPro" id="IPR001024">
    <property type="entry name" value="PLAT/LH2_dom"/>
</dbReference>
<keyword evidence="9" id="KW-0442">Lipid degradation</keyword>
<evidence type="ECO:0000256" key="14">
    <source>
        <dbReference type="PIRSR" id="PIRSR000865-2"/>
    </source>
</evidence>
<dbReference type="GO" id="GO:0016042">
    <property type="term" value="P:lipid catabolic process"/>
    <property type="evidence" value="ECO:0007669"/>
    <property type="project" value="UniProtKB-KW"/>
</dbReference>
<dbReference type="PANTHER" id="PTHR11610:SF146">
    <property type="entry name" value="LIPOPROTEIN LIPASE-LIKE"/>
    <property type="match status" value="1"/>
</dbReference>